<dbReference type="KEGG" id="psyt:DSAG12_01836"/>
<reference evidence="1 2" key="2">
    <citation type="journal article" date="2024" name="Int. J. Syst. Evol. Microbiol.">
        <title>Promethearchaeum syntrophicum gen. nov., sp. nov., an anaerobic, obligately syntrophic archaeon, the first isolate of the lineage 'Asgard' archaea, and proposal of the new archaeal phylum Promethearchaeota phyl. nov. and kingdom Promethearchaeati regn. nov.</title>
        <authorList>
            <person name="Imachi H."/>
            <person name="Nobu M.K."/>
            <person name="Kato S."/>
            <person name="Takaki Y."/>
            <person name="Miyazaki M."/>
            <person name="Miyata M."/>
            <person name="Ogawara M."/>
            <person name="Saito Y."/>
            <person name="Sakai S."/>
            <person name="Tahara Y.O."/>
            <person name="Takano Y."/>
            <person name="Tasumi E."/>
            <person name="Uematsu K."/>
            <person name="Yoshimura T."/>
            <person name="Itoh T."/>
            <person name="Ohkuma M."/>
            <person name="Takai K."/>
        </authorList>
    </citation>
    <scope>NUCLEOTIDE SEQUENCE [LARGE SCALE GENOMIC DNA]</scope>
    <source>
        <strain evidence="1 2">MK-D1</strain>
    </source>
</reference>
<dbReference type="GO" id="GO:0019305">
    <property type="term" value="P:dTDP-rhamnose biosynthetic process"/>
    <property type="evidence" value="ECO:0007669"/>
    <property type="project" value="TreeGrafter"/>
</dbReference>
<evidence type="ECO:0000313" key="1">
    <source>
        <dbReference type="EMBL" id="QEE16008.2"/>
    </source>
</evidence>
<keyword evidence="2" id="KW-1185">Reference proteome</keyword>
<dbReference type="PANTHER" id="PTHR10491">
    <property type="entry name" value="DTDP-4-DEHYDRORHAMNOSE REDUCTASE"/>
    <property type="match status" value="1"/>
</dbReference>
<dbReference type="PANTHER" id="PTHR10491:SF4">
    <property type="entry name" value="METHIONINE ADENOSYLTRANSFERASE 2 SUBUNIT BETA"/>
    <property type="match status" value="1"/>
</dbReference>
<dbReference type="AlphaFoldDB" id="A0A5B9D9R8"/>
<gene>
    <name evidence="1" type="ORF">DSAG12_01836</name>
</gene>
<proteinExistence type="predicted"/>
<dbReference type="OrthoDB" id="4907at2157"/>
<dbReference type="GO" id="GO:0008831">
    <property type="term" value="F:dTDP-4-dehydrorhamnose reductase activity"/>
    <property type="evidence" value="ECO:0007669"/>
    <property type="project" value="TreeGrafter"/>
</dbReference>
<dbReference type="SUPFAM" id="SSF51735">
    <property type="entry name" value="NAD(P)-binding Rossmann-fold domains"/>
    <property type="match status" value="1"/>
</dbReference>
<dbReference type="GO" id="GO:0005829">
    <property type="term" value="C:cytosol"/>
    <property type="evidence" value="ECO:0007669"/>
    <property type="project" value="TreeGrafter"/>
</dbReference>
<dbReference type="CDD" id="cd05254">
    <property type="entry name" value="dTDP_HR_like_SDR_e"/>
    <property type="match status" value="1"/>
</dbReference>
<dbReference type="Gene3D" id="3.40.50.720">
    <property type="entry name" value="NAD(P)-binding Rossmann-like Domain"/>
    <property type="match status" value="1"/>
</dbReference>
<name>A0A5B9D9R8_9ARCH</name>
<dbReference type="EMBL" id="CP042905">
    <property type="protein sequence ID" value="QEE16008.2"/>
    <property type="molecule type" value="Genomic_DNA"/>
</dbReference>
<dbReference type="InterPro" id="IPR036291">
    <property type="entry name" value="NAD(P)-bd_dom_sf"/>
</dbReference>
<sequence>MEKLLIIGANGFLGRKLLYRFHDKFDVYGADLITTGIPEVYHPSYIDISKKNVVNDLINIIKPNLTILTAAMTNVDACEDFSEKAKKINSDGPLFVAQALKDIGGRLIHISTDFIFDGEQGDYTEKDIPKPISVYGKTKLEGENNILKQKIPVVICRTSVLFGWPEADQRHNFFSWAYENLSKKKELKIISGQITTPTLVNDLVEFLYQISGFTRSEIYHTCGTEAISRYNFILKLIRTFNFDQNLLKEIDFLPQKAKRPNNSSLNTAKIQQIGNWKFKNINKSFQYLKSQNKNSK</sequence>
<protein>
    <submittedName>
        <fullName evidence="1">NAD(P)-dependent oxidoreductase</fullName>
    </submittedName>
</protein>
<dbReference type="InterPro" id="IPR005913">
    <property type="entry name" value="dTDP_dehydrorham_reduct"/>
</dbReference>
<accession>A0A5B9D9R8</accession>
<evidence type="ECO:0000313" key="2">
    <source>
        <dbReference type="Proteomes" id="UP000321408"/>
    </source>
</evidence>
<dbReference type="Pfam" id="PF04321">
    <property type="entry name" value="RmlD_sub_bind"/>
    <property type="match status" value="1"/>
</dbReference>
<organism evidence="1 2">
    <name type="scientific">Promethearchaeum syntrophicum</name>
    <dbReference type="NCBI Taxonomy" id="2594042"/>
    <lineage>
        <taxon>Archaea</taxon>
        <taxon>Promethearchaeati</taxon>
        <taxon>Promethearchaeota</taxon>
        <taxon>Promethearchaeia</taxon>
        <taxon>Promethearchaeales</taxon>
        <taxon>Promethearchaeaceae</taxon>
        <taxon>Promethearchaeum</taxon>
    </lineage>
</organism>
<reference evidence="1 2" key="1">
    <citation type="journal article" date="2020" name="Nature">
        <title>Isolation of an archaeon at the prokaryote-eukaryote interface.</title>
        <authorList>
            <person name="Imachi H."/>
            <person name="Nobu M.K."/>
            <person name="Nakahara N."/>
            <person name="Morono Y."/>
            <person name="Ogawara M."/>
            <person name="Takaki Y."/>
            <person name="Takano Y."/>
            <person name="Uematsu K."/>
            <person name="Ikuta T."/>
            <person name="Ito M."/>
            <person name="Matsui Y."/>
            <person name="Miyazaki M."/>
            <person name="Murata K."/>
            <person name="Saito Y."/>
            <person name="Sakai S."/>
            <person name="Song C."/>
            <person name="Tasumi E."/>
            <person name="Yamanaka Y."/>
            <person name="Yamaguchi T."/>
            <person name="Kamagata Y."/>
            <person name="Tamaki H."/>
            <person name="Takai K."/>
        </authorList>
    </citation>
    <scope>NUCLEOTIDE SEQUENCE [LARGE SCALE GENOMIC DNA]</scope>
    <source>
        <strain evidence="1 2">MK-D1</strain>
    </source>
</reference>
<dbReference type="Proteomes" id="UP000321408">
    <property type="component" value="Chromosome"/>
</dbReference>
<dbReference type="InterPro" id="IPR029903">
    <property type="entry name" value="RmlD-like-bd"/>
</dbReference>